<protein>
    <submittedName>
        <fullName evidence="1">Uncharacterized protein</fullName>
    </submittedName>
</protein>
<dbReference type="EMBL" id="GBXM01036974">
    <property type="protein sequence ID" value="JAH71603.1"/>
    <property type="molecule type" value="Transcribed_RNA"/>
</dbReference>
<sequence length="15" mass="1814">MRATREVPHLQSIIY</sequence>
<organism evidence="1">
    <name type="scientific">Anguilla anguilla</name>
    <name type="common">European freshwater eel</name>
    <name type="synonym">Muraena anguilla</name>
    <dbReference type="NCBI Taxonomy" id="7936"/>
    <lineage>
        <taxon>Eukaryota</taxon>
        <taxon>Metazoa</taxon>
        <taxon>Chordata</taxon>
        <taxon>Craniata</taxon>
        <taxon>Vertebrata</taxon>
        <taxon>Euteleostomi</taxon>
        <taxon>Actinopterygii</taxon>
        <taxon>Neopterygii</taxon>
        <taxon>Teleostei</taxon>
        <taxon>Anguilliformes</taxon>
        <taxon>Anguillidae</taxon>
        <taxon>Anguilla</taxon>
    </lineage>
</organism>
<evidence type="ECO:0000313" key="1">
    <source>
        <dbReference type="EMBL" id="JAH71603.1"/>
    </source>
</evidence>
<reference evidence="1" key="1">
    <citation type="submission" date="2014-11" db="EMBL/GenBank/DDBJ databases">
        <authorList>
            <person name="Amaro Gonzalez C."/>
        </authorList>
    </citation>
    <scope>NUCLEOTIDE SEQUENCE</scope>
</reference>
<accession>A0A0E9V2V4</accession>
<name>A0A0E9V2V4_ANGAN</name>
<reference evidence="1" key="2">
    <citation type="journal article" date="2015" name="Fish Shellfish Immunol.">
        <title>Early steps in the European eel (Anguilla anguilla)-Vibrio vulnificus interaction in the gills: Role of the RtxA13 toxin.</title>
        <authorList>
            <person name="Callol A."/>
            <person name="Pajuelo D."/>
            <person name="Ebbesson L."/>
            <person name="Teles M."/>
            <person name="MacKenzie S."/>
            <person name="Amaro C."/>
        </authorList>
    </citation>
    <scope>NUCLEOTIDE SEQUENCE</scope>
</reference>
<proteinExistence type="predicted"/>